<sequence>MNMRLLTLKAFHEEESEQASGFRISPPPPRPKGPRLLESENLPNRLRFISGDILESDGQRLHSLLWMWFFISLTEREIPDLVRYSQRIFHAKRGTDVRVVLFLNILVLVPF</sequence>
<keyword evidence="3" id="KW-1185">Reference proteome</keyword>
<dbReference type="EMBL" id="KV878340">
    <property type="protein sequence ID" value="OJJ48007.1"/>
    <property type="molecule type" value="Genomic_DNA"/>
</dbReference>
<reference evidence="3" key="1">
    <citation type="journal article" date="2017" name="Genome Biol.">
        <title>Comparative genomics reveals high biological diversity and specific adaptations in the industrially and medically important fungal genus Aspergillus.</title>
        <authorList>
            <person name="de Vries R.P."/>
            <person name="Riley R."/>
            <person name="Wiebenga A."/>
            <person name="Aguilar-Osorio G."/>
            <person name="Amillis S."/>
            <person name="Uchima C.A."/>
            <person name="Anderluh G."/>
            <person name="Asadollahi M."/>
            <person name="Askin M."/>
            <person name="Barry K."/>
            <person name="Battaglia E."/>
            <person name="Bayram O."/>
            <person name="Benocci T."/>
            <person name="Braus-Stromeyer S.A."/>
            <person name="Caldana C."/>
            <person name="Canovas D."/>
            <person name="Cerqueira G.C."/>
            <person name="Chen F."/>
            <person name="Chen W."/>
            <person name="Choi C."/>
            <person name="Clum A."/>
            <person name="Dos Santos R.A."/>
            <person name="Damasio A.R."/>
            <person name="Diallinas G."/>
            <person name="Emri T."/>
            <person name="Fekete E."/>
            <person name="Flipphi M."/>
            <person name="Freyberg S."/>
            <person name="Gallo A."/>
            <person name="Gournas C."/>
            <person name="Habgood R."/>
            <person name="Hainaut M."/>
            <person name="Harispe M.L."/>
            <person name="Henrissat B."/>
            <person name="Hilden K.S."/>
            <person name="Hope R."/>
            <person name="Hossain A."/>
            <person name="Karabika E."/>
            <person name="Karaffa L."/>
            <person name="Karanyi Z."/>
            <person name="Krasevec N."/>
            <person name="Kuo A."/>
            <person name="Kusch H."/>
            <person name="LaButti K."/>
            <person name="Lagendijk E.L."/>
            <person name="Lapidus A."/>
            <person name="Levasseur A."/>
            <person name="Lindquist E."/>
            <person name="Lipzen A."/>
            <person name="Logrieco A.F."/>
            <person name="MacCabe A."/>
            <person name="Maekelae M.R."/>
            <person name="Malavazi I."/>
            <person name="Melin P."/>
            <person name="Meyer V."/>
            <person name="Mielnichuk N."/>
            <person name="Miskei M."/>
            <person name="Molnar A.P."/>
            <person name="Mule G."/>
            <person name="Ngan C.Y."/>
            <person name="Orejas M."/>
            <person name="Orosz E."/>
            <person name="Ouedraogo J.P."/>
            <person name="Overkamp K.M."/>
            <person name="Park H.-S."/>
            <person name="Perrone G."/>
            <person name="Piumi F."/>
            <person name="Punt P.J."/>
            <person name="Ram A.F."/>
            <person name="Ramon A."/>
            <person name="Rauscher S."/>
            <person name="Record E."/>
            <person name="Riano-Pachon D.M."/>
            <person name="Robert V."/>
            <person name="Roehrig J."/>
            <person name="Ruller R."/>
            <person name="Salamov A."/>
            <person name="Salih N.S."/>
            <person name="Samson R.A."/>
            <person name="Sandor E."/>
            <person name="Sanguinetti M."/>
            <person name="Schuetze T."/>
            <person name="Sepcic K."/>
            <person name="Shelest E."/>
            <person name="Sherlock G."/>
            <person name="Sophianopoulou V."/>
            <person name="Squina F.M."/>
            <person name="Sun H."/>
            <person name="Susca A."/>
            <person name="Todd R.B."/>
            <person name="Tsang A."/>
            <person name="Unkles S.E."/>
            <person name="van de Wiele N."/>
            <person name="van Rossen-Uffink D."/>
            <person name="Oliveira J.V."/>
            <person name="Vesth T.C."/>
            <person name="Visser J."/>
            <person name="Yu J.-H."/>
            <person name="Zhou M."/>
            <person name="Andersen M.R."/>
            <person name="Archer D.B."/>
            <person name="Baker S.E."/>
            <person name="Benoit I."/>
            <person name="Brakhage A.A."/>
            <person name="Braus G.H."/>
            <person name="Fischer R."/>
            <person name="Frisvad J.C."/>
            <person name="Goldman G.H."/>
            <person name="Houbraken J."/>
            <person name="Oakley B."/>
            <person name="Pocsi I."/>
            <person name="Scazzocchio C."/>
            <person name="Seiboth B."/>
            <person name="vanKuyk P.A."/>
            <person name="Wortman J."/>
            <person name="Dyer P.S."/>
            <person name="Grigoriev I.V."/>
        </authorList>
    </citation>
    <scope>NUCLEOTIDE SEQUENCE [LARGE SCALE GENOMIC DNA]</scope>
    <source>
        <strain evidence="3">CBS 506.65</strain>
    </source>
</reference>
<dbReference type="GeneID" id="34613654"/>
<evidence type="ECO:0000256" key="1">
    <source>
        <dbReference type="SAM" id="MobiDB-lite"/>
    </source>
</evidence>
<protein>
    <submittedName>
        <fullName evidence="2">Uncharacterized protein</fullName>
    </submittedName>
</protein>
<evidence type="ECO:0000313" key="3">
    <source>
        <dbReference type="Proteomes" id="UP000184188"/>
    </source>
</evidence>
<dbReference type="RefSeq" id="XP_022582517.1">
    <property type="nucleotide sequence ID" value="XM_022727190.1"/>
</dbReference>
<evidence type="ECO:0000313" key="2">
    <source>
        <dbReference type="EMBL" id="OJJ48007.1"/>
    </source>
</evidence>
<dbReference type="Proteomes" id="UP000184188">
    <property type="component" value="Unassembled WGS sequence"/>
</dbReference>
<feature type="region of interest" description="Disordered" evidence="1">
    <location>
        <begin position="12"/>
        <end position="38"/>
    </location>
</feature>
<accession>A0A1L9SLT1</accession>
<dbReference type="AlphaFoldDB" id="A0A1L9SLT1"/>
<dbReference type="VEuPathDB" id="FungiDB:ASPZODRAFT_1831890"/>
<proteinExistence type="predicted"/>
<organism evidence="2 3">
    <name type="scientific">Penicilliopsis zonata CBS 506.65</name>
    <dbReference type="NCBI Taxonomy" id="1073090"/>
    <lineage>
        <taxon>Eukaryota</taxon>
        <taxon>Fungi</taxon>
        <taxon>Dikarya</taxon>
        <taxon>Ascomycota</taxon>
        <taxon>Pezizomycotina</taxon>
        <taxon>Eurotiomycetes</taxon>
        <taxon>Eurotiomycetidae</taxon>
        <taxon>Eurotiales</taxon>
        <taxon>Aspergillaceae</taxon>
        <taxon>Penicilliopsis</taxon>
    </lineage>
</organism>
<name>A0A1L9SLT1_9EURO</name>
<gene>
    <name evidence="2" type="ORF">ASPZODRAFT_1831890</name>
</gene>